<dbReference type="AlphaFoldDB" id="A0A7S4F2F7"/>
<protein>
    <recommendedName>
        <fullName evidence="3">PX domain-containing protein</fullName>
    </recommendedName>
</protein>
<dbReference type="Gene3D" id="3.30.1520.10">
    <property type="entry name" value="Phox-like domain"/>
    <property type="match status" value="2"/>
</dbReference>
<organism evidence="4">
    <name type="scientific">Chrysotila carterae</name>
    <name type="common">Marine alga</name>
    <name type="synonym">Syracosphaera carterae</name>
    <dbReference type="NCBI Taxonomy" id="13221"/>
    <lineage>
        <taxon>Eukaryota</taxon>
        <taxon>Haptista</taxon>
        <taxon>Haptophyta</taxon>
        <taxon>Prymnesiophyceae</taxon>
        <taxon>Isochrysidales</taxon>
        <taxon>Isochrysidaceae</taxon>
        <taxon>Chrysotila</taxon>
    </lineage>
</organism>
<name>A0A7S4F2F7_CHRCT</name>
<feature type="region of interest" description="Disordered" evidence="2">
    <location>
        <begin position="319"/>
        <end position="362"/>
    </location>
</feature>
<feature type="compositionally biased region" description="Basic and acidic residues" evidence="2">
    <location>
        <begin position="232"/>
        <end position="262"/>
    </location>
</feature>
<evidence type="ECO:0000313" key="4">
    <source>
        <dbReference type="EMBL" id="CAE0768889.1"/>
    </source>
</evidence>
<feature type="coiled-coil region" evidence="1">
    <location>
        <begin position="525"/>
        <end position="584"/>
    </location>
</feature>
<reference evidence="4" key="1">
    <citation type="submission" date="2021-01" db="EMBL/GenBank/DDBJ databases">
        <authorList>
            <person name="Corre E."/>
            <person name="Pelletier E."/>
            <person name="Niang G."/>
            <person name="Scheremetjew M."/>
            <person name="Finn R."/>
            <person name="Kale V."/>
            <person name="Holt S."/>
            <person name="Cochrane G."/>
            <person name="Meng A."/>
            <person name="Brown T."/>
            <person name="Cohen L."/>
        </authorList>
    </citation>
    <scope>NUCLEOTIDE SEQUENCE</scope>
    <source>
        <strain evidence="4">CCMP645</strain>
    </source>
</reference>
<dbReference type="GO" id="GO:0035091">
    <property type="term" value="F:phosphatidylinositol binding"/>
    <property type="evidence" value="ECO:0007669"/>
    <property type="project" value="InterPro"/>
</dbReference>
<feature type="domain" description="PX" evidence="3">
    <location>
        <begin position="117"/>
        <end position="425"/>
    </location>
</feature>
<feature type="compositionally biased region" description="Low complexity" evidence="2">
    <location>
        <begin position="216"/>
        <end position="231"/>
    </location>
</feature>
<gene>
    <name evidence="4" type="ORF">PCAR00345_LOCUS21501</name>
</gene>
<dbReference type="SUPFAM" id="SSF64268">
    <property type="entry name" value="PX domain"/>
    <property type="match status" value="2"/>
</dbReference>
<sequence length="781" mass="83799">MQSRCQDEERSCLSAGCNVNTEHGCHGEGVASTTCKTTQLDLCGDVQVKDCTNSSMTMDQRKESTARRLETARFVPGAEAKARDLSACMRQADGAGLLQNSTQSLQPKERRNEVGNARAFILYSCEAADAGGSGLYIVYILAVCTGGRVHTVRRRYSEFRALWTELLRTAGRGKLADEQNVSHISRTAAESVAVLKTSQAVAQERAEKAKQDGPRALNAEGEAALGATVSGRESEESGGERARLAPEPEVEGQAHRDAERLGQSEAWQGRSEAPGLDDSNNNACGAAPASQIAQVAEAESPVQSKAAAIDVGVRNAAAEDADEFSLHQSRPAPSLPPHQMMPPPQTRTQTPQLPQPAPRPVPSRDVLLSLLPPFPPPVWFNSRRESVVRQRRVALQLFCDAVLGLPALLALPCVVRFFALPQHAPTSLTSAPVVSAPASAQLERERVRNGALDAAPLPSPAAHASPRRATATHALPLNSGDAAPVMDAAELQPALRALDSEVQELHRLATAARDVLRDASTAESQVELRDEIEQLHAMTDELRAQRRLLKREVRSLREAAAVREAEHTDERERLRQEAAQAHQLAARREESLAAREESDQRLMSRCLSLRSMLGGAVEADDLGLGWARRRGGGNGTDDAPAALLLRQVRQVQEQASRLSNEGARNGLGAAIASQLAELILENAQLRERFLERSNFCGSSSLSDAGTNAAVDLSFAESRGASIEQRARARSASPVAPATARWSSVYGIDANGHAPGLRYMPVGISANQNAATPKKPQPNNAN</sequence>
<feature type="compositionally biased region" description="Pro residues" evidence="2">
    <location>
        <begin position="333"/>
        <end position="345"/>
    </location>
</feature>
<dbReference type="PROSITE" id="PS50195">
    <property type="entry name" value="PX"/>
    <property type="match status" value="1"/>
</dbReference>
<dbReference type="EMBL" id="HBIZ01033721">
    <property type="protein sequence ID" value="CAE0768889.1"/>
    <property type="molecule type" value="Transcribed_RNA"/>
</dbReference>
<dbReference type="InterPro" id="IPR001683">
    <property type="entry name" value="PX_dom"/>
</dbReference>
<keyword evidence="1" id="KW-0175">Coiled coil</keyword>
<evidence type="ECO:0000256" key="1">
    <source>
        <dbReference type="SAM" id="Coils"/>
    </source>
</evidence>
<proteinExistence type="predicted"/>
<evidence type="ECO:0000259" key="3">
    <source>
        <dbReference type="PROSITE" id="PS50195"/>
    </source>
</evidence>
<accession>A0A7S4F2F7</accession>
<feature type="region of interest" description="Disordered" evidence="2">
    <location>
        <begin position="205"/>
        <end position="285"/>
    </location>
</feature>
<dbReference type="Pfam" id="PF00787">
    <property type="entry name" value="PX"/>
    <property type="match status" value="1"/>
</dbReference>
<dbReference type="InterPro" id="IPR036871">
    <property type="entry name" value="PX_dom_sf"/>
</dbReference>
<evidence type="ECO:0000256" key="2">
    <source>
        <dbReference type="SAM" id="MobiDB-lite"/>
    </source>
</evidence>